<proteinExistence type="predicted"/>
<evidence type="ECO:0000313" key="4">
    <source>
        <dbReference type="Proteomes" id="UP000224607"/>
    </source>
</evidence>
<evidence type="ECO:0000313" key="1">
    <source>
        <dbReference type="EMBL" id="PHM45107.1"/>
    </source>
</evidence>
<reference evidence="1 4" key="3">
    <citation type="journal article" date="2017" name="Nat. Microbiol.">
        <title>Natural product diversity associated with the nematode symbionts Photorhabdus and Xenorhabdus.</title>
        <authorList>
            <person name="Tobias N.J."/>
            <person name="Wolff H."/>
            <person name="Djahanschiri B."/>
            <person name="Grundmann F."/>
            <person name="Kronenwerth M."/>
            <person name="Shi Y.M."/>
            <person name="Simonyi S."/>
            <person name="Grun P."/>
            <person name="Shapiro-Ilan D."/>
            <person name="Pidot S.J."/>
            <person name="Stinear T.P."/>
            <person name="Ebersberger I."/>
            <person name="Bode H.B."/>
        </authorList>
    </citation>
    <scope>NUCLEOTIDE SEQUENCE [LARGE SCALE GENOMIC DNA]</scope>
    <source>
        <strain evidence="1 4">DSM 17908</strain>
    </source>
</reference>
<gene>
    <name evidence="2" type="ORF">SAMN05421680_103143</name>
    <name evidence="1" type="ORF">Xmau_01314</name>
</gene>
<dbReference type="Proteomes" id="UP000224607">
    <property type="component" value="Unassembled WGS sequence"/>
</dbReference>
<dbReference type="RefSeq" id="WP_092508124.1">
    <property type="nucleotide sequence ID" value="NZ_CAWNQB010000023.1"/>
</dbReference>
<sequence length="165" mass="19287">MSDSYLMFVPKDPSYIPESSAMDATTEYINTLRRKPARHFAGIPYIEHYVGEDIELFHGMELFRIPSCRCCKSNITEWWNEKMDYIWHQESRLGKIHTKWPVPCCGQTLSLPELDYQNCGAFGCYALICNDREMELVHTEEGLQSVINTVEKLLKTPVNIVWRYI</sequence>
<name>A0A1I3KP13_9GAMM</name>
<keyword evidence="4" id="KW-1185">Reference proteome</keyword>
<reference evidence="3" key="1">
    <citation type="submission" date="2016-10" db="EMBL/GenBank/DDBJ databases">
        <authorList>
            <person name="Varghese N."/>
            <person name="Submissions S."/>
        </authorList>
    </citation>
    <scope>NUCLEOTIDE SEQUENCE [LARGE SCALE GENOMIC DNA]</scope>
    <source>
        <strain evidence="3">DSM 17908</strain>
    </source>
</reference>
<dbReference type="EMBL" id="FORG01000003">
    <property type="protein sequence ID" value="SFI74114.1"/>
    <property type="molecule type" value="Genomic_DNA"/>
</dbReference>
<accession>A0A1I3KP13</accession>
<dbReference type="OrthoDB" id="6445807at2"/>
<reference evidence="2" key="2">
    <citation type="submission" date="2016-10" db="EMBL/GenBank/DDBJ databases">
        <authorList>
            <person name="de Groot N.N."/>
        </authorList>
    </citation>
    <scope>NUCLEOTIDE SEQUENCE [LARGE SCALE GENOMIC DNA]</scope>
    <source>
        <strain evidence="2">DSM 17908</strain>
    </source>
</reference>
<dbReference type="Proteomes" id="UP000198919">
    <property type="component" value="Unassembled WGS sequence"/>
</dbReference>
<dbReference type="AlphaFoldDB" id="A0A1I3KP13"/>
<protein>
    <submittedName>
        <fullName evidence="2">Uncharacterized protein</fullName>
    </submittedName>
</protein>
<dbReference type="STRING" id="351675.SAMN05421680_103143"/>
<evidence type="ECO:0000313" key="2">
    <source>
        <dbReference type="EMBL" id="SFI74114.1"/>
    </source>
</evidence>
<organism evidence="2 3">
    <name type="scientific">Xenorhabdus mauleonii</name>
    <dbReference type="NCBI Taxonomy" id="351675"/>
    <lineage>
        <taxon>Bacteria</taxon>
        <taxon>Pseudomonadati</taxon>
        <taxon>Pseudomonadota</taxon>
        <taxon>Gammaproteobacteria</taxon>
        <taxon>Enterobacterales</taxon>
        <taxon>Morganellaceae</taxon>
        <taxon>Xenorhabdus</taxon>
    </lineage>
</organism>
<evidence type="ECO:0000313" key="3">
    <source>
        <dbReference type="Proteomes" id="UP000198919"/>
    </source>
</evidence>
<dbReference type="EMBL" id="NITY01000003">
    <property type="protein sequence ID" value="PHM45107.1"/>
    <property type="molecule type" value="Genomic_DNA"/>
</dbReference>